<dbReference type="InterPro" id="IPR032783">
    <property type="entry name" value="AraC_lig"/>
</dbReference>
<dbReference type="EMBL" id="MWIP01000003">
    <property type="protein sequence ID" value="KAF1687363.1"/>
    <property type="molecule type" value="Genomic_DNA"/>
</dbReference>
<dbReference type="PROSITE" id="PS01124">
    <property type="entry name" value="HTH_ARAC_FAMILY_2"/>
    <property type="match status" value="1"/>
</dbReference>
<dbReference type="SUPFAM" id="SSF46689">
    <property type="entry name" value="Homeodomain-like"/>
    <property type="match status" value="2"/>
</dbReference>
<evidence type="ECO:0000313" key="5">
    <source>
        <dbReference type="EMBL" id="KAF1687363.1"/>
    </source>
</evidence>
<keyword evidence="3" id="KW-0804">Transcription</keyword>
<organism evidence="5 6">
    <name type="scientific">Pseudoxanthomonas broegbernensis</name>
    <dbReference type="NCBI Taxonomy" id="83619"/>
    <lineage>
        <taxon>Bacteria</taxon>
        <taxon>Pseudomonadati</taxon>
        <taxon>Pseudomonadota</taxon>
        <taxon>Gammaproteobacteria</taxon>
        <taxon>Lysobacterales</taxon>
        <taxon>Lysobacteraceae</taxon>
        <taxon>Pseudoxanthomonas</taxon>
    </lineage>
</organism>
<comment type="caution">
    <text evidence="5">The sequence shown here is derived from an EMBL/GenBank/DDBJ whole genome shotgun (WGS) entry which is preliminary data.</text>
</comment>
<evidence type="ECO:0000256" key="3">
    <source>
        <dbReference type="ARBA" id="ARBA00023163"/>
    </source>
</evidence>
<dbReference type="Pfam" id="PF12833">
    <property type="entry name" value="HTH_18"/>
    <property type="match status" value="1"/>
</dbReference>
<dbReference type="InterPro" id="IPR018060">
    <property type="entry name" value="HTH_AraC"/>
</dbReference>
<evidence type="ECO:0000313" key="6">
    <source>
        <dbReference type="Proteomes" id="UP000462066"/>
    </source>
</evidence>
<dbReference type="InterPro" id="IPR050204">
    <property type="entry name" value="AraC_XylS_family_regulators"/>
</dbReference>
<feature type="domain" description="HTH araC/xylS-type" evidence="4">
    <location>
        <begin position="174"/>
        <end position="271"/>
    </location>
</feature>
<dbReference type="GO" id="GO:0003700">
    <property type="term" value="F:DNA-binding transcription factor activity"/>
    <property type="evidence" value="ECO:0007669"/>
    <property type="project" value="InterPro"/>
</dbReference>
<evidence type="ECO:0000256" key="2">
    <source>
        <dbReference type="ARBA" id="ARBA00023125"/>
    </source>
</evidence>
<dbReference type="Gene3D" id="1.10.10.60">
    <property type="entry name" value="Homeodomain-like"/>
    <property type="match status" value="2"/>
</dbReference>
<reference evidence="5 6" key="1">
    <citation type="submission" date="2017-10" db="EMBL/GenBank/DDBJ databases">
        <title>Whole genome sequencing of Pseudoxanthomonas broegbernensis DSM 12573(T).</title>
        <authorList>
            <person name="Kumar S."/>
            <person name="Bansal K."/>
            <person name="Kaur A."/>
            <person name="Patil P."/>
            <person name="Sharma S."/>
            <person name="Patil P.B."/>
        </authorList>
    </citation>
    <scope>NUCLEOTIDE SEQUENCE [LARGE SCALE GENOMIC DNA]</scope>
    <source>
        <strain evidence="5 6">DSM 12573</strain>
    </source>
</reference>
<protein>
    <submittedName>
        <fullName evidence="5">AraC family transcriptional regulator</fullName>
    </submittedName>
</protein>
<dbReference type="Proteomes" id="UP000462066">
    <property type="component" value="Unassembled WGS sequence"/>
</dbReference>
<dbReference type="PANTHER" id="PTHR46796">
    <property type="entry name" value="HTH-TYPE TRANSCRIPTIONAL ACTIVATOR RHAS-RELATED"/>
    <property type="match status" value="1"/>
</dbReference>
<gene>
    <name evidence="5" type="ORF">B1992_05155</name>
</gene>
<accession>A0A7V8GNW3</accession>
<dbReference type="PANTHER" id="PTHR46796:SF13">
    <property type="entry name" value="HTH-TYPE TRANSCRIPTIONAL ACTIVATOR RHAS"/>
    <property type="match status" value="1"/>
</dbReference>
<dbReference type="GO" id="GO:0043565">
    <property type="term" value="F:sequence-specific DNA binding"/>
    <property type="evidence" value="ECO:0007669"/>
    <property type="project" value="InterPro"/>
</dbReference>
<keyword evidence="2" id="KW-0238">DNA-binding</keyword>
<name>A0A7V8GNW3_9GAMM</name>
<dbReference type="InterPro" id="IPR009057">
    <property type="entry name" value="Homeodomain-like_sf"/>
</dbReference>
<sequence>MTDRLEALLAHSPLSARAFHAGAVCGIRDLEDGEGGYLHLIRSGTVEVLHDGAAVARIEEPSLLLYPLAQPHRFRTDPRHGADLACARLLFDGGAGHPIAAALPAFTCLPLRTLPGGDGVLALLFEEAFARNCGRQAMLDRLFEVVLIQVLRQLMEDGRVQAGPLAGLAHPRLRHALAAMHAEPARGWSLETLAACAGMSRSAFANAFRDTVGCPPGAYLQRWRLDLARKAMRQGWPLKRVAMEVGYGSETALSRAFKVCSGLSPRQWRRMQEAG</sequence>
<dbReference type="SMART" id="SM00342">
    <property type="entry name" value="HTH_ARAC"/>
    <property type="match status" value="1"/>
</dbReference>
<dbReference type="RefSeq" id="WP_162310382.1">
    <property type="nucleotide sequence ID" value="NZ_JACHGU010000005.1"/>
</dbReference>
<proteinExistence type="predicted"/>
<evidence type="ECO:0000259" key="4">
    <source>
        <dbReference type="PROSITE" id="PS01124"/>
    </source>
</evidence>
<dbReference type="Pfam" id="PF12852">
    <property type="entry name" value="Cupin_6"/>
    <property type="match status" value="1"/>
</dbReference>
<dbReference type="AlphaFoldDB" id="A0A7V8GNW3"/>
<evidence type="ECO:0000256" key="1">
    <source>
        <dbReference type="ARBA" id="ARBA00023015"/>
    </source>
</evidence>
<keyword evidence="1" id="KW-0805">Transcription regulation</keyword>
<keyword evidence="6" id="KW-1185">Reference proteome</keyword>